<feature type="region of interest" description="Disordered" evidence="1">
    <location>
        <begin position="70"/>
        <end position="103"/>
    </location>
</feature>
<dbReference type="AlphaFoldDB" id="A0A918KCM1"/>
<gene>
    <name evidence="2" type="ORF">GCM10010358_11500</name>
</gene>
<reference evidence="2" key="1">
    <citation type="journal article" date="2014" name="Int. J. Syst. Evol. Microbiol.">
        <title>Complete genome sequence of Corynebacterium casei LMG S-19264T (=DSM 44701T), isolated from a smear-ripened cheese.</title>
        <authorList>
            <consortium name="US DOE Joint Genome Institute (JGI-PGF)"/>
            <person name="Walter F."/>
            <person name="Albersmeier A."/>
            <person name="Kalinowski J."/>
            <person name="Ruckert C."/>
        </authorList>
    </citation>
    <scope>NUCLEOTIDE SEQUENCE</scope>
    <source>
        <strain evidence="2">JCM 4790</strain>
    </source>
</reference>
<evidence type="ECO:0000313" key="2">
    <source>
        <dbReference type="EMBL" id="GGX58997.1"/>
    </source>
</evidence>
<keyword evidence="3" id="KW-1185">Reference proteome</keyword>
<evidence type="ECO:0000256" key="1">
    <source>
        <dbReference type="SAM" id="MobiDB-lite"/>
    </source>
</evidence>
<protein>
    <submittedName>
        <fullName evidence="2">Uncharacterized protein</fullName>
    </submittedName>
</protein>
<dbReference type="PANTHER" id="PTHR35569:SF1">
    <property type="entry name" value="CYANAMIDE HYDRATASE DDI2-RELATED"/>
    <property type="match status" value="1"/>
</dbReference>
<sequence length="103" mass="11392">MDGADETKRFLQTHGVPEDSVRRVWTAIALRTTPGVPRFMEPEVALVTAGAEHDVLGIGYEDISPRRTAMPSWRRTRAPASSTASWMPSRTASAPSRRRRSAT</sequence>
<proteinExistence type="predicted"/>
<comment type="caution">
    <text evidence="2">The sequence shown here is derived from an EMBL/GenBank/DDBJ whole genome shotgun (WGS) entry which is preliminary data.</text>
</comment>
<dbReference type="Proteomes" id="UP000619244">
    <property type="component" value="Unassembled WGS sequence"/>
</dbReference>
<name>A0A918KCM1_9ACTN</name>
<accession>A0A918KCM1</accession>
<evidence type="ECO:0000313" key="3">
    <source>
        <dbReference type="Proteomes" id="UP000619244"/>
    </source>
</evidence>
<dbReference type="PANTHER" id="PTHR35569">
    <property type="entry name" value="CYANAMIDE HYDRATASE DDI2-RELATED"/>
    <property type="match status" value="1"/>
</dbReference>
<reference evidence="2" key="2">
    <citation type="submission" date="2020-09" db="EMBL/GenBank/DDBJ databases">
        <authorList>
            <person name="Sun Q."/>
            <person name="Ohkuma M."/>
        </authorList>
    </citation>
    <scope>NUCLEOTIDE SEQUENCE</scope>
    <source>
        <strain evidence="2">JCM 4790</strain>
    </source>
</reference>
<organism evidence="2 3">
    <name type="scientific">Streptomyces minutiscleroticus</name>
    <dbReference type="NCBI Taxonomy" id="68238"/>
    <lineage>
        <taxon>Bacteria</taxon>
        <taxon>Bacillati</taxon>
        <taxon>Actinomycetota</taxon>
        <taxon>Actinomycetes</taxon>
        <taxon>Kitasatosporales</taxon>
        <taxon>Streptomycetaceae</taxon>
        <taxon>Streptomyces</taxon>
    </lineage>
</organism>
<dbReference type="EMBL" id="BMVU01000003">
    <property type="protein sequence ID" value="GGX58997.1"/>
    <property type="molecule type" value="Genomic_DNA"/>
</dbReference>